<dbReference type="SUPFAM" id="SSF143800">
    <property type="entry name" value="L28p-like"/>
    <property type="match status" value="1"/>
</dbReference>
<evidence type="ECO:0000256" key="5">
    <source>
        <dbReference type="HAMAP-Rule" id="MF_00373"/>
    </source>
</evidence>
<dbReference type="GO" id="GO:0005840">
    <property type="term" value="C:ribosome"/>
    <property type="evidence" value="ECO:0007669"/>
    <property type="project" value="UniProtKB-KW"/>
</dbReference>
<evidence type="ECO:0000256" key="2">
    <source>
        <dbReference type="ARBA" id="ARBA00022980"/>
    </source>
</evidence>
<gene>
    <name evidence="5 6" type="primary">rpmB</name>
    <name evidence="6" type="ORF">HLPR_17910</name>
</gene>
<keyword evidence="7" id="KW-1185">Reference proteome</keyword>
<dbReference type="GO" id="GO:1990904">
    <property type="term" value="C:ribonucleoprotein complex"/>
    <property type="evidence" value="ECO:0007669"/>
    <property type="project" value="UniProtKB-KW"/>
</dbReference>
<keyword evidence="3 5" id="KW-0687">Ribonucleoprotein</keyword>
<accession>A0AAU9E5V3</accession>
<dbReference type="InterPro" id="IPR037147">
    <property type="entry name" value="Ribosomal_bL28_sf"/>
</dbReference>
<dbReference type="Proteomes" id="UP001321786">
    <property type="component" value="Chromosome"/>
</dbReference>
<proteinExistence type="inferred from homology"/>
<dbReference type="Gene3D" id="2.30.170.40">
    <property type="entry name" value="Ribosomal protein L28/L24"/>
    <property type="match status" value="1"/>
</dbReference>
<sequence length="63" mass="6972">MAKICAVCGKGKMSGNHVSHANNHNRRTWAPNLKRVRAVVEGSNKRITVCTRCLRSGKVERAL</sequence>
<evidence type="ECO:0000256" key="3">
    <source>
        <dbReference type="ARBA" id="ARBA00023274"/>
    </source>
</evidence>
<dbReference type="InterPro" id="IPR050096">
    <property type="entry name" value="Bacterial_rp_bL28"/>
</dbReference>
<dbReference type="GO" id="GO:0003735">
    <property type="term" value="F:structural constituent of ribosome"/>
    <property type="evidence" value="ECO:0007669"/>
    <property type="project" value="InterPro"/>
</dbReference>
<dbReference type="GO" id="GO:0006412">
    <property type="term" value="P:translation"/>
    <property type="evidence" value="ECO:0007669"/>
    <property type="project" value="UniProtKB-UniRule"/>
</dbReference>
<evidence type="ECO:0000313" key="7">
    <source>
        <dbReference type="Proteomes" id="UP001321786"/>
    </source>
</evidence>
<dbReference type="PANTHER" id="PTHR39080">
    <property type="entry name" value="50S RIBOSOMAL PROTEIN L28"/>
    <property type="match status" value="1"/>
</dbReference>
<dbReference type="NCBIfam" id="TIGR00009">
    <property type="entry name" value="L28"/>
    <property type="match status" value="1"/>
</dbReference>
<comment type="similarity">
    <text evidence="1 5">Belongs to the bacterial ribosomal protein bL28 family.</text>
</comment>
<evidence type="ECO:0000256" key="1">
    <source>
        <dbReference type="ARBA" id="ARBA00008760"/>
    </source>
</evidence>
<dbReference type="InterPro" id="IPR026569">
    <property type="entry name" value="Ribosomal_bL28"/>
</dbReference>
<dbReference type="AlphaFoldDB" id="A0AAU9E5V3"/>
<dbReference type="InterPro" id="IPR034704">
    <property type="entry name" value="Ribosomal_bL28/bL31-like_sf"/>
</dbReference>
<protein>
    <recommendedName>
        <fullName evidence="4 5">Large ribosomal subunit protein bL28</fullName>
    </recommendedName>
</protein>
<evidence type="ECO:0000256" key="4">
    <source>
        <dbReference type="ARBA" id="ARBA00035174"/>
    </source>
</evidence>
<dbReference type="HAMAP" id="MF_00373">
    <property type="entry name" value="Ribosomal_bL28"/>
    <property type="match status" value="1"/>
</dbReference>
<evidence type="ECO:0000313" key="6">
    <source>
        <dbReference type="EMBL" id="BEP29460.1"/>
    </source>
</evidence>
<dbReference type="InterPro" id="IPR001383">
    <property type="entry name" value="Ribosomal_bL28_bact-type"/>
</dbReference>
<dbReference type="KEGG" id="hprf:HLPR_17910"/>
<keyword evidence="2 5" id="KW-0689">Ribosomal protein</keyword>
<dbReference type="RefSeq" id="WP_338535090.1">
    <property type="nucleotide sequence ID" value="NZ_AP028654.1"/>
</dbReference>
<dbReference type="Pfam" id="PF00830">
    <property type="entry name" value="Ribosomal_L28"/>
    <property type="match status" value="1"/>
</dbReference>
<name>A0AAU9E5V3_9FIRM</name>
<reference evidence="6 7" key="1">
    <citation type="submission" date="2023-08" db="EMBL/GenBank/DDBJ databases">
        <title>Helicovermis profunda gen. nov., sp. nov., a novel mesophilic, fermentative bacterium within the Bacillota from a deep-sea hydrothermal vent chimney.</title>
        <authorList>
            <person name="Miyazaki U."/>
            <person name="Mizutani D."/>
            <person name="Hashimoto Y."/>
            <person name="Tame A."/>
            <person name="Sawayama S."/>
            <person name="Miyazaki J."/>
            <person name="Takai K."/>
            <person name="Nakagawa S."/>
        </authorList>
    </citation>
    <scope>NUCLEOTIDE SEQUENCE [LARGE SCALE GENOMIC DNA]</scope>
    <source>
        <strain evidence="6 7">S502</strain>
    </source>
</reference>
<organism evidence="6 7">
    <name type="scientific">Helicovermis profundi</name>
    <dbReference type="NCBI Taxonomy" id="3065157"/>
    <lineage>
        <taxon>Bacteria</taxon>
        <taxon>Bacillati</taxon>
        <taxon>Bacillota</taxon>
        <taxon>Clostridia</taxon>
        <taxon>Helicovermis</taxon>
    </lineage>
</organism>
<dbReference type="EMBL" id="AP028654">
    <property type="protein sequence ID" value="BEP29460.1"/>
    <property type="molecule type" value="Genomic_DNA"/>
</dbReference>
<dbReference type="PANTHER" id="PTHR39080:SF1">
    <property type="entry name" value="LARGE RIBOSOMAL SUBUNIT PROTEIN BL28A"/>
    <property type="match status" value="1"/>
</dbReference>